<comment type="similarity">
    <text evidence="2 10">Belongs to the purine nucleoside phosphorylase YfiH/LACC1 family.</text>
</comment>
<keyword evidence="5" id="KW-0378">Hydrolase</keyword>
<comment type="catalytic activity">
    <reaction evidence="9">
        <text>S-methyl-5'-thioadenosine + phosphate = 5-(methylsulfanyl)-alpha-D-ribose 1-phosphate + adenine</text>
        <dbReference type="Rhea" id="RHEA:11852"/>
        <dbReference type="ChEBI" id="CHEBI:16708"/>
        <dbReference type="ChEBI" id="CHEBI:17509"/>
        <dbReference type="ChEBI" id="CHEBI:43474"/>
        <dbReference type="ChEBI" id="CHEBI:58533"/>
        <dbReference type="EC" id="2.4.2.28"/>
    </reaction>
    <physiologicalReaction direction="left-to-right" evidence="9">
        <dbReference type="Rhea" id="RHEA:11853"/>
    </physiologicalReaction>
</comment>
<comment type="catalytic activity">
    <reaction evidence="8">
        <text>adenosine + phosphate = alpha-D-ribose 1-phosphate + adenine</text>
        <dbReference type="Rhea" id="RHEA:27642"/>
        <dbReference type="ChEBI" id="CHEBI:16335"/>
        <dbReference type="ChEBI" id="CHEBI:16708"/>
        <dbReference type="ChEBI" id="CHEBI:43474"/>
        <dbReference type="ChEBI" id="CHEBI:57720"/>
        <dbReference type="EC" id="2.4.2.1"/>
    </reaction>
    <physiologicalReaction direction="left-to-right" evidence="8">
        <dbReference type="Rhea" id="RHEA:27643"/>
    </physiologicalReaction>
</comment>
<evidence type="ECO:0000256" key="7">
    <source>
        <dbReference type="ARBA" id="ARBA00047989"/>
    </source>
</evidence>
<comment type="catalytic activity">
    <reaction evidence="7">
        <text>adenosine + H2O + H(+) = inosine + NH4(+)</text>
        <dbReference type="Rhea" id="RHEA:24408"/>
        <dbReference type="ChEBI" id="CHEBI:15377"/>
        <dbReference type="ChEBI" id="CHEBI:15378"/>
        <dbReference type="ChEBI" id="CHEBI:16335"/>
        <dbReference type="ChEBI" id="CHEBI:17596"/>
        <dbReference type="ChEBI" id="CHEBI:28938"/>
        <dbReference type="EC" id="3.5.4.4"/>
    </reaction>
    <physiologicalReaction direction="left-to-right" evidence="7">
        <dbReference type="Rhea" id="RHEA:24409"/>
    </physiologicalReaction>
</comment>
<evidence type="ECO:0000256" key="3">
    <source>
        <dbReference type="ARBA" id="ARBA00022679"/>
    </source>
</evidence>
<evidence type="ECO:0000256" key="2">
    <source>
        <dbReference type="ARBA" id="ARBA00007353"/>
    </source>
</evidence>
<gene>
    <name evidence="11" type="primary">pgeF</name>
    <name evidence="11" type="ORF">HK107_08580</name>
</gene>
<dbReference type="GO" id="GO:0016787">
    <property type="term" value="F:hydrolase activity"/>
    <property type="evidence" value="ECO:0007669"/>
    <property type="project" value="UniProtKB-KW"/>
</dbReference>
<dbReference type="Pfam" id="PF02578">
    <property type="entry name" value="Cu-oxidase_4"/>
    <property type="match status" value="1"/>
</dbReference>
<evidence type="ECO:0000256" key="5">
    <source>
        <dbReference type="ARBA" id="ARBA00022801"/>
    </source>
</evidence>
<dbReference type="PANTHER" id="PTHR30616:SF2">
    <property type="entry name" value="PURINE NUCLEOSIDE PHOSPHORYLASE LACC1"/>
    <property type="match status" value="1"/>
</dbReference>
<dbReference type="InterPro" id="IPR011324">
    <property type="entry name" value="Cytotoxic_necrot_fac-like_cat"/>
</dbReference>
<evidence type="ECO:0000256" key="9">
    <source>
        <dbReference type="ARBA" id="ARBA00049893"/>
    </source>
</evidence>
<protein>
    <recommendedName>
        <fullName evidence="10">Purine nucleoside phosphorylase</fullName>
    </recommendedName>
</protein>
<accession>A0A7Y3W5C4</accession>
<keyword evidence="6" id="KW-0862">Zinc</keyword>
<dbReference type="GO" id="GO:0017061">
    <property type="term" value="F:S-methyl-5-thioadenosine phosphorylase activity"/>
    <property type="evidence" value="ECO:0007669"/>
    <property type="project" value="UniProtKB-EC"/>
</dbReference>
<evidence type="ECO:0000313" key="12">
    <source>
        <dbReference type="Proteomes" id="UP000536835"/>
    </source>
</evidence>
<dbReference type="CDD" id="cd16833">
    <property type="entry name" value="YfiH"/>
    <property type="match status" value="1"/>
</dbReference>
<comment type="catalytic activity">
    <reaction evidence="1">
        <text>inosine + phosphate = alpha-D-ribose 1-phosphate + hypoxanthine</text>
        <dbReference type="Rhea" id="RHEA:27646"/>
        <dbReference type="ChEBI" id="CHEBI:17368"/>
        <dbReference type="ChEBI" id="CHEBI:17596"/>
        <dbReference type="ChEBI" id="CHEBI:43474"/>
        <dbReference type="ChEBI" id="CHEBI:57720"/>
        <dbReference type="EC" id="2.4.2.1"/>
    </reaction>
    <physiologicalReaction direction="left-to-right" evidence="1">
        <dbReference type="Rhea" id="RHEA:27647"/>
    </physiologicalReaction>
</comment>
<proteinExistence type="inferred from homology"/>
<organism evidence="11 12">
    <name type="scientific">Parvularcula mediterranea</name>
    <dbReference type="NCBI Taxonomy" id="2732508"/>
    <lineage>
        <taxon>Bacteria</taxon>
        <taxon>Pseudomonadati</taxon>
        <taxon>Pseudomonadota</taxon>
        <taxon>Alphaproteobacteria</taxon>
        <taxon>Parvularculales</taxon>
        <taxon>Parvularculaceae</taxon>
        <taxon>Parvularcula</taxon>
    </lineage>
</organism>
<dbReference type="NCBIfam" id="TIGR00726">
    <property type="entry name" value="peptidoglycan editing factor PgeF"/>
    <property type="match status" value="1"/>
</dbReference>
<sequence length="255" mass="27130">MIPRLTSNLLNAPHGFFGREGGVSEGIFASLNGSLHSGDELEPVTENRQRMTEALGAEHVLTAKQTHSARAILVGEPFPPDQRPEADALVTGKAGLAVGVLAADCVPVLFDGGDLVAAAHAGWRGSLGGILEATVALMEAEGVARENLRAAIGPHLRGSHFEVREDLLSEVTAKYPDADQFFTKKDAEHWHYDHTGFVRARLIEAGISDDLIADTGGNTLAEPQRFFSYRAACHAGEKQFGHNLSAIVPGVARPA</sequence>
<dbReference type="InterPro" id="IPR003730">
    <property type="entry name" value="Cu_polyphenol_OxRdtase"/>
</dbReference>
<reference evidence="11 12" key="1">
    <citation type="submission" date="2020-05" db="EMBL/GenBank/DDBJ databases">
        <title>Parvularcula mediterraneae sp. nov., isolated from polypropylene straw from shallow seawater of the seashore of Laganas in Zakynthos island, Greece.</title>
        <authorList>
            <person name="Szabo I."/>
            <person name="Al-Omari J."/>
            <person name="Rado J."/>
            <person name="Szerdahelyi G.S."/>
        </authorList>
    </citation>
    <scope>NUCLEOTIDE SEQUENCE [LARGE SCALE GENOMIC DNA]</scope>
    <source>
        <strain evidence="11 12">ZS-1/3</strain>
    </source>
</reference>
<dbReference type="SUPFAM" id="SSF64438">
    <property type="entry name" value="CNF1/YfiH-like putative cysteine hydrolases"/>
    <property type="match status" value="1"/>
</dbReference>
<evidence type="ECO:0000256" key="4">
    <source>
        <dbReference type="ARBA" id="ARBA00022723"/>
    </source>
</evidence>
<dbReference type="Gene3D" id="3.60.140.10">
    <property type="entry name" value="CNF1/YfiH-like putative cysteine hydrolases"/>
    <property type="match status" value="1"/>
</dbReference>
<evidence type="ECO:0000256" key="8">
    <source>
        <dbReference type="ARBA" id="ARBA00048968"/>
    </source>
</evidence>
<dbReference type="PANTHER" id="PTHR30616">
    <property type="entry name" value="UNCHARACTERIZED PROTEIN YFIH"/>
    <property type="match status" value="1"/>
</dbReference>
<dbReference type="RefSeq" id="WP_173198543.1">
    <property type="nucleotide sequence ID" value="NZ_JABFCX010000002.1"/>
</dbReference>
<keyword evidence="12" id="KW-1185">Reference proteome</keyword>
<dbReference type="GO" id="GO:0005507">
    <property type="term" value="F:copper ion binding"/>
    <property type="evidence" value="ECO:0007669"/>
    <property type="project" value="TreeGrafter"/>
</dbReference>
<keyword evidence="3" id="KW-0808">Transferase</keyword>
<evidence type="ECO:0000256" key="1">
    <source>
        <dbReference type="ARBA" id="ARBA00000553"/>
    </source>
</evidence>
<dbReference type="EMBL" id="JABFCX010000002">
    <property type="protein sequence ID" value="NNU16373.1"/>
    <property type="molecule type" value="Genomic_DNA"/>
</dbReference>
<dbReference type="AlphaFoldDB" id="A0A7Y3W5C4"/>
<keyword evidence="4" id="KW-0479">Metal-binding</keyword>
<comment type="caution">
    <text evidence="11">The sequence shown here is derived from an EMBL/GenBank/DDBJ whole genome shotgun (WGS) entry which is preliminary data.</text>
</comment>
<evidence type="ECO:0000256" key="6">
    <source>
        <dbReference type="ARBA" id="ARBA00022833"/>
    </source>
</evidence>
<dbReference type="InterPro" id="IPR038371">
    <property type="entry name" value="Cu_polyphenol_OxRdtase_sf"/>
</dbReference>
<name>A0A7Y3W5C4_9PROT</name>
<evidence type="ECO:0000313" key="11">
    <source>
        <dbReference type="EMBL" id="NNU16373.1"/>
    </source>
</evidence>
<dbReference type="Proteomes" id="UP000536835">
    <property type="component" value="Unassembled WGS sequence"/>
</dbReference>
<evidence type="ECO:0000256" key="10">
    <source>
        <dbReference type="RuleBase" id="RU361274"/>
    </source>
</evidence>